<reference evidence="2 3" key="1">
    <citation type="submission" date="2014-02" db="EMBL/GenBank/DDBJ databases">
        <title>The small core and large imbalanced accessory genome model reveals a collaborative survival strategy of Sorangium cellulosum strains in nature.</title>
        <authorList>
            <person name="Han K."/>
            <person name="Peng R."/>
            <person name="Blom J."/>
            <person name="Li Y.-Z."/>
        </authorList>
    </citation>
    <scope>NUCLEOTIDE SEQUENCE [LARGE SCALE GENOMIC DNA]</scope>
    <source>
        <strain evidence="2 3">So0157-18</strain>
    </source>
</reference>
<name>A0A150P8F4_SORCE</name>
<evidence type="ECO:0000313" key="3">
    <source>
        <dbReference type="Proteomes" id="UP000075604"/>
    </source>
</evidence>
<dbReference type="Gene3D" id="2.170.16.10">
    <property type="entry name" value="Hedgehog/Intein (Hint) domain"/>
    <property type="match status" value="1"/>
</dbReference>
<dbReference type="SUPFAM" id="SSF51294">
    <property type="entry name" value="Hedgehog/intein (Hint) domain"/>
    <property type="match status" value="1"/>
</dbReference>
<feature type="domain" description="Hint" evidence="1">
    <location>
        <begin position="164"/>
        <end position="262"/>
    </location>
</feature>
<dbReference type="Pfam" id="PF15643">
    <property type="entry name" value="Tox-PL-2"/>
    <property type="match status" value="1"/>
</dbReference>
<dbReference type="Pfam" id="PF07591">
    <property type="entry name" value="PT-HINT"/>
    <property type="match status" value="1"/>
</dbReference>
<dbReference type="InterPro" id="IPR030934">
    <property type="entry name" value="Intein_C"/>
</dbReference>
<dbReference type="AlphaFoldDB" id="A0A150P8F4"/>
<evidence type="ECO:0000313" key="2">
    <source>
        <dbReference type="EMBL" id="KYF51972.1"/>
    </source>
</evidence>
<evidence type="ECO:0000259" key="1">
    <source>
        <dbReference type="SMART" id="SM00306"/>
    </source>
</evidence>
<proteinExistence type="predicted"/>
<sequence>MWLSTDPILGQYMRGAPNGGVYDPIHLGMYTYTRNNPLRFVDPTGMSETCAGGGCESYAGALDSEAQSVDPTATECTSGGCVSASPTIAQLGDISRAQAARVHAEQVSREDVPIETSLTDPIDLVGAGGGLKALWKAGGKALTKLAARKTAAKAEALAARGAGGLCFAAGTSVHTEDGLRPIEEVRPGDVVWAQDEVTGEIALRRVVRTFVTTDQPVVDVVLEDDDDQAESIRATVEHPFWTQRGWVGARQLTSGDRVLQRSGTWSRVVTVSETGESVTVYNFEVEQFHTYFVGEQGVLVHNNSDMDAAARAAIGTVSGSLFKPLQCVQCASAMANALKARGIPGQVLQIRAKAGEFIASDLVKSGTTSITRNGYHEAVRVGDTVFDNFFPGGVPYQTYVDSLHAIGGVAIKAVGF</sequence>
<protein>
    <recommendedName>
        <fullName evidence="1">Hint domain-containing protein</fullName>
    </recommendedName>
</protein>
<dbReference type="InterPro" id="IPR036844">
    <property type="entry name" value="Hint_dom_sf"/>
</dbReference>
<dbReference type="PROSITE" id="PS50818">
    <property type="entry name" value="INTEIN_C_TER"/>
    <property type="match status" value="1"/>
</dbReference>
<dbReference type="SMART" id="SM00306">
    <property type="entry name" value="HintN"/>
    <property type="match status" value="1"/>
</dbReference>
<gene>
    <name evidence="2" type="ORF">BE04_18615</name>
</gene>
<dbReference type="InterPro" id="IPR028910">
    <property type="entry name" value="Tox-PL-2_dom"/>
</dbReference>
<organism evidence="2 3">
    <name type="scientific">Sorangium cellulosum</name>
    <name type="common">Polyangium cellulosum</name>
    <dbReference type="NCBI Taxonomy" id="56"/>
    <lineage>
        <taxon>Bacteria</taxon>
        <taxon>Pseudomonadati</taxon>
        <taxon>Myxococcota</taxon>
        <taxon>Polyangia</taxon>
        <taxon>Polyangiales</taxon>
        <taxon>Polyangiaceae</taxon>
        <taxon>Sorangium</taxon>
    </lineage>
</organism>
<accession>A0A150P8F4</accession>
<comment type="caution">
    <text evidence="2">The sequence shown here is derived from an EMBL/GenBank/DDBJ whole genome shotgun (WGS) entry which is preliminary data.</text>
</comment>
<dbReference type="EMBL" id="JELX01003545">
    <property type="protein sequence ID" value="KYF51972.1"/>
    <property type="molecule type" value="Genomic_DNA"/>
</dbReference>
<dbReference type="Proteomes" id="UP000075604">
    <property type="component" value="Unassembled WGS sequence"/>
</dbReference>
<dbReference type="CDD" id="cd00081">
    <property type="entry name" value="Hint"/>
    <property type="match status" value="1"/>
</dbReference>
<dbReference type="InterPro" id="IPR003587">
    <property type="entry name" value="Hint_dom_N"/>
</dbReference>